<proteinExistence type="inferred from homology"/>
<feature type="transmembrane region" description="Helical" evidence="8">
    <location>
        <begin position="97"/>
        <end position="116"/>
    </location>
</feature>
<evidence type="ECO:0000313" key="10">
    <source>
        <dbReference type="Proteomes" id="UP000031056"/>
    </source>
</evidence>
<keyword evidence="10" id="KW-1185">Reference proteome</keyword>
<evidence type="ECO:0000256" key="6">
    <source>
        <dbReference type="ARBA" id="ARBA00022989"/>
    </source>
</evidence>
<feature type="transmembrane region" description="Helical" evidence="8">
    <location>
        <begin position="12"/>
        <end position="31"/>
    </location>
</feature>
<evidence type="ECO:0000313" key="9">
    <source>
        <dbReference type="EMBL" id="KHN70374.1"/>
    </source>
</evidence>
<dbReference type="EMBL" id="JOKQ01000001">
    <property type="protein sequence ID" value="KHN70374.1"/>
    <property type="molecule type" value="Genomic_DNA"/>
</dbReference>
<accession>A0A0B2UM83</accession>
<evidence type="ECO:0000256" key="8">
    <source>
        <dbReference type="RuleBase" id="RU368066"/>
    </source>
</evidence>
<dbReference type="OrthoDB" id="44736at2759"/>
<dbReference type="PANTHER" id="PTHR12385">
    <property type="entry name" value="CHOLINE TRANSPORTER-LIKE (SLC FAMILY 44)"/>
    <property type="match status" value="1"/>
</dbReference>
<gene>
    <name evidence="9" type="ORF">M896_010250</name>
</gene>
<keyword evidence="5 8" id="KW-0812">Transmembrane</keyword>
<comment type="function">
    <text evidence="1 8">Probably involved in transport through the plasma membrane.</text>
</comment>
<comment type="caution">
    <text evidence="9">The sequence shown here is derived from an EMBL/GenBank/DDBJ whole genome shotgun (WGS) entry which is preliminary data.</text>
</comment>
<dbReference type="RefSeq" id="XP_014564416.1">
    <property type="nucleotide sequence ID" value="XM_014708930.1"/>
</dbReference>
<evidence type="ECO:0000256" key="1">
    <source>
        <dbReference type="ARBA" id="ARBA00002957"/>
    </source>
</evidence>
<name>A0A0B2UM83_9MICR</name>
<dbReference type="HOGENOM" id="CLU_056395_0_0_1"/>
<evidence type="ECO:0000256" key="7">
    <source>
        <dbReference type="ARBA" id="ARBA00023136"/>
    </source>
</evidence>
<feature type="transmembrane region" description="Helical" evidence="8">
    <location>
        <begin position="353"/>
        <end position="386"/>
    </location>
</feature>
<dbReference type="PANTHER" id="PTHR12385:SF4">
    <property type="entry name" value="PROTEIN PNS1"/>
    <property type="match status" value="1"/>
</dbReference>
<evidence type="ECO:0000256" key="5">
    <source>
        <dbReference type="ARBA" id="ARBA00022692"/>
    </source>
</evidence>
<dbReference type="Pfam" id="PF04515">
    <property type="entry name" value="Choline_transpo"/>
    <property type="match status" value="1"/>
</dbReference>
<feature type="transmembrane region" description="Helical" evidence="8">
    <location>
        <begin position="73"/>
        <end position="91"/>
    </location>
</feature>
<feature type="transmembrane region" description="Helical" evidence="8">
    <location>
        <begin position="218"/>
        <end position="238"/>
    </location>
</feature>
<sequence>MEEFKKERKFHDAWAFILYIILTLTTSITLVKVSTEIPLDADVILPALAVNVGIMIFMLTLIYLGFRYAADGLIFTVNVLIPVLMLIASIFTMNPVLIFVVAAYACVSLLFYFWSIKPVLPLMTISIQTGAKIISANLFKCILLIMLSVFLIIFQGVVFTGVIGNGDDGIVALSAIMFILNNIWTLFNIMYLMQTIISGIVVGHLLDGEGSFTEASHNGLMALGSISFAGLVISIIKTARILVQNNMDRNRETGAGNILNAIALVILSSLESLINTANELAFPYLALHGTNYRDSMSGAFNLIQERQGVTLLTNIVMETIVVFCCIQFVYILIHGDVLLFKALGIDKVSSSMAATITAIGLPVIIFTYNFLSVFSSSTLALVYTYIESPSLIEKSEPEFAKAMESAK</sequence>
<dbReference type="GeneID" id="26260868"/>
<feature type="transmembrane region" description="Helical" evidence="8">
    <location>
        <begin position="137"/>
        <end position="163"/>
    </location>
</feature>
<feature type="transmembrane region" description="Helical" evidence="8">
    <location>
        <begin position="308"/>
        <end position="333"/>
    </location>
</feature>
<keyword evidence="7 8" id="KW-0472">Membrane</keyword>
<evidence type="ECO:0000256" key="2">
    <source>
        <dbReference type="ARBA" id="ARBA00004141"/>
    </source>
</evidence>
<feature type="transmembrane region" description="Helical" evidence="8">
    <location>
        <begin position="43"/>
        <end position="66"/>
    </location>
</feature>
<dbReference type="InParanoid" id="A0A0B2UM83"/>
<dbReference type="InterPro" id="IPR007603">
    <property type="entry name" value="Choline_transptr-like"/>
</dbReference>
<dbReference type="AlphaFoldDB" id="A0A0B2UM83"/>
<comment type="similarity">
    <text evidence="3 8">Belongs to the CTL (choline transporter-like) family.</text>
</comment>
<dbReference type="GO" id="GO:0005886">
    <property type="term" value="C:plasma membrane"/>
    <property type="evidence" value="ECO:0007669"/>
    <property type="project" value="UniProtKB-SubCell"/>
</dbReference>
<dbReference type="Proteomes" id="UP000031056">
    <property type="component" value="Unassembled WGS sequence"/>
</dbReference>
<dbReference type="GO" id="GO:0022857">
    <property type="term" value="F:transmembrane transporter activity"/>
    <property type="evidence" value="ECO:0007669"/>
    <property type="project" value="UniProtKB-UniRule"/>
</dbReference>
<keyword evidence="6 8" id="KW-1133">Transmembrane helix</keyword>
<protein>
    <recommendedName>
        <fullName evidence="4 8">Protein PNS1</fullName>
    </recommendedName>
</protein>
<dbReference type="VEuPathDB" id="MicrosporidiaDB:M896_010250"/>
<comment type="subcellular location">
    <subcellularLocation>
        <location evidence="8">Cell membrane</location>
        <topology evidence="8">Multi-pass membrane protein</topology>
    </subcellularLocation>
    <subcellularLocation>
        <location evidence="2">Membrane</location>
        <topology evidence="2">Multi-pass membrane protein</topology>
    </subcellularLocation>
</comment>
<feature type="transmembrane region" description="Helical" evidence="8">
    <location>
        <begin position="183"/>
        <end position="206"/>
    </location>
</feature>
<evidence type="ECO:0000256" key="3">
    <source>
        <dbReference type="ARBA" id="ARBA00007168"/>
    </source>
</evidence>
<reference evidence="9 10" key="1">
    <citation type="journal article" date="2014" name="MBio">
        <title>The Ordospora colligata genome; evolution of extreme reduction in microsporidia and host-to-parasite horizontal gene transfer.</title>
        <authorList>
            <person name="Pombert J.-F."/>
            <person name="Haag K.L."/>
            <person name="Beidas S."/>
            <person name="Ebert D."/>
            <person name="Keeling P.J."/>
        </authorList>
    </citation>
    <scope>NUCLEOTIDE SEQUENCE [LARGE SCALE GENOMIC DNA]</scope>
    <source>
        <strain evidence="9 10">OC4</strain>
    </source>
</reference>
<evidence type="ECO:0000256" key="4">
    <source>
        <dbReference type="ARBA" id="ARBA00015388"/>
    </source>
</evidence>
<organism evidence="9 10">
    <name type="scientific">Ordospora colligata OC4</name>
    <dbReference type="NCBI Taxonomy" id="1354746"/>
    <lineage>
        <taxon>Eukaryota</taxon>
        <taxon>Fungi</taxon>
        <taxon>Fungi incertae sedis</taxon>
        <taxon>Microsporidia</taxon>
        <taxon>Ordosporidae</taxon>
        <taxon>Ordospora</taxon>
    </lineage>
</organism>